<evidence type="ECO:0000313" key="5">
    <source>
        <dbReference type="Proteomes" id="UP001205603"/>
    </source>
</evidence>
<keyword evidence="1" id="KW-1133">Transmembrane helix</keyword>
<dbReference type="EMBL" id="JANDHW010000004">
    <property type="protein sequence ID" value="MCP9611460.1"/>
    <property type="molecule type" value="Genomic_DNA"/>
</dbReference>
<dbReference type="InterPro" id="IPR025178">
    <property type="entry name" value="Lnb_N"/>
</dbReference>
<feature type="transmembrane region" description="Helical" evidence="1">
    <location>
        <begin position="340"/>
        <end position="361"/>
    </location>
</feature>
<keyword evidence="1" id="KW-0812">Transmembrane</keyword>
<feature type="transmembrane region" description="Helical" evidence="1">
    <location>
        <begin position="367"/>
        <end position="386"/>
    </location>
</feature>
<keyword evidence="5" id="KW-1185">Reference proteome</keyword>
<dbReference type="Proteomes" id="UP001205603">
    <property type="component" value="Unassembled WGS sequence"/>
</dbReference>
<feature type="transmembrane region" description="Helical" evidence="1">
    <location>
        <begin position="283"/>
        <end position="306"/>
    </location>
</feature>
<proteinExistence type="predicted"/>
<evidence type="ECO:0000313" key="4">
    <source>
        <dbReference type="EMBL" id="MCP9611460.1"/>
    </source>
</evidence>
<protein>
    <submittedName>
        <fullName evidence="4">DUF4105 domain-containing protein</fullName>
    </submittedName>
</protein>
<reference evidence="4 5" key="1">
    <citation type="submission" date="2022-07" db="EMBL/GenBank/DDBJ databases">
        <title>Fecal culturing of patients with breast cancer.</title>
        <authorList>
            <person name="Teng N.M.Y."/>
            <person name="Kiu R."/>
            <person name="Evans R."/>
            <person name="Baker D.J."/>
            <person name="Zenner C."/>
            <person name="Robinson S.D."/>
            <person name="Hall L.J."/>
        </authorList>
    </citation>
    <scope>NUCLEOTIDE SEQUENCE [LARGE SCALE GENOMIC DNA]</scope>
    <source>
        <strain evidence="4 5">LH1063</strain>
    </source>
</reference>
<feature type="transmembrane region" description="Helical" evidence="1">
    <location>
        <begin position="312"/>
        <end position="333"/>
    </location>
</feature>
<evidence type="ECO:0000259" key="3">
    <source>
        <dbReference type="Pfam" id="PF25221"/>
    </source>
</evidence>
<evidence type="ECO:0000256" key="1">
    <source>
        <dbReference type="SAM" id="Phobius"/>
    </source>
</evidence>
<gene>
    <name evidence="4" type="ORF">NMU02_05080</name>
</gene>
<keyword evidence="1" id="KW-0472">Membrane</keyword>
<feature type="domain" description="Lnb-like transmembrane" evidence="3">
    <location>
        <begin position="250"/>
        <end position="389"/>
    </location>
</feature>
<accession>A0ABT1MFQ0</accession>
<feature type="transmembrane region" description="Helical" evidence="1">
    <location>
        <begin position="253"/>
        <end position="276"/>
    </location>
</feature>
<dbReference type="Pfam" id="PF25221">
    <property type="entry name" value="5TMH_Lnb"/>
    <property type="match status" value="1"/>
</dbReference>
<organism evidence="4 5">
    <name type="scientific">Coprobacter tertius</name>
    <dbReference type="NCBI Taxonomy" id="2944915"/>
    <lineage>
        <taxon>Bacteria</taxon>
        <taxon>Pseudomonadati</taxon>
        <taxon>Bacteroidota</taxon>
        <taxon>Bacteroidia</taxon>
        <taxon>Bacteroidales</taxon>
        <taxon>Barnesiellaceae</taxon>
        <taxon>Coprobacter</taxon>
    </lineage>
</organism>
<dbReference type="RefSeq" id="WP_255026273.1">
    <property type="nucleotide sequence ID" value="NZ_JANDHW010000004.1"/>
</dbReference>
<comment type="caution">
    <text evidence="4">The sequence shown here is derived from an EMBL/GenBank/DDBJ whole genome shotgun (WGS) entry which is preliminary data.</text>
</comment>
<name>A0ABT1MFQ0_9BACT</name>
<dbReference type="Pfam" id="PF13387">
    <property type="entry name" value="Lnb_N"/>
    <property type="match status" value="1"/>
</dbReference>
<feature type="domain" description="Lnb N-terminal periplasmic" evidence="2">
    <location>
        <begin position="23"/>
        <end position="172"/>
    </location>
</feature>
<evidence type="ECO:0000259" key="2">
    <source>
        <dbReference type="Pfam" id="PF13387"/>
    </source>
</evidence>
<dbReference type="InterPro" id="IPR057436">
    <property type="entry name" value="5TMH_Lnb"/>
</dbReference>
<sequence length="392" mass="45095">MKPLLLYLFLILAIPFSYGAREDSLRVSLLTCSPGPRSFELFGHSGIRVQGPSPEMDLVFHYGLFDYDAPHFIYRFTKGETDYMMGVTSFSDFVFAYAMRNSGITELELNLSRQEKEDLLRALAVNNLPQNRVYRYNFLYDNCATRPRDIIVKNIQGKIRYEEPVEKTTFRTMIHDCTFTDQWLTFGIDLALGEPLDRPITYQEEMFLPSVLEEAFSKASIIVSQDSIRPLVSSVEEILPASSDLFIESNGTFFSPQVCCWAFFILILGISIYEIIRHRTFRIIDTVVFTVYGLAGCIVAFLMFVSAHPATYFNYSIFWVNPLLLILPVIVWVKKLKKVVLYYHFVNFAVLLCLLVGWAWLPQKMNNAFIPLVLVLAIRSLTNIIVSYRGEK</sequence>